<reference evidence="3" key="1">
    <citation type="submission" date="2016-06" db="EMBL/GenBank/DDBJ databases">
        <authorList>
            <person name="Rodrigo-Torres L."/>
            <person name="Arahal R.D."/>
            <person name="Lucena T."/>
        </authorList>
    </citation>
    <scope>NUCLEOTIDE SEQUENCE [LARGE SCALE GENOMIC DNA]</scope>
    <source>
        <strain evidence="3">CECT8203</strain>
    </source>
</reference>
<feature type="transmembrane region" description="Helical" evidence="1">
    <location>
        <begin position="99"/>
        <end position="123"/>
    </location>
</feature>
<dbReference type="PIRSF" id="PIRSF011443">
    <property type="entry name" value="YgjV"/>
    <property type="match status" value="1"/>
</dbReference>
<dbReference type="EMBL" id="OANU01000064">
    <property type="protein sequence ID" value="SNX49614.1"/>
    <property type="molecule type" value="Genomic_DNA"/>
</dbReference>
<evidence type="ECO:0000256" key="1">
    <source>
        <dbReference type="SAM" id="Phobius"/>
    </source>
</evidence>
<proteinExistence type="predicted"/>
<dbReference type="Proteomes" id="UP000219336">
    <property type="component" value="Unassembled WGS sequence"/>
</dbReference>
<sequence>MIDTYIAGQILGFVSYGLGIATFYQKNDKRLKILMLALNVNHLIHFLLLGSLISALASALSAVRTTAAIYTRSKVVALIFIALSLILGALVAKDASQLWPILGTAIGTYSLFMLQGIAMRIGFLVGAVCWLTNNIMVGSMGGALLEATLLITNLSTIFRLTRDGRHRAAHNA</sequence>
<feature type="transmembrane region" description="Helical" evidence="1">
    <location>
        <begin position="36"/>
        <end position="63"/>
    </location>
</feature>
<feature type="transmembrane region" description="Helical" evidence="1">
    <location>
        <begin position="75"/>
        <end position="92"/>
    </location>
</feature>
<keyword evidence="3" id="KW-1185">Reference proteome</keyword>
<protein>
    <submittedName>
        <fullName evidence="2">Inner membrane protein YgjV</fullName>
    </submittedName>
</protein>
<evidence type="ECO:0000313" key="2">
    <source>
        <dbReference type="EMBL" id="SNX49614.1"/>
    </source>
</evidence>
<name>A0A240ELX0_9VIBR</name>
<feature type="transmembrane region" description="Helical" evidence="1">
    <location>
        <begin position="6"/>
        <end position="24"/>
    </location>
</feature>
<evidence type="ECO:0000313" key="3">
    <source>
        <dbReference type="Proteomes" id="UP000219336"/>
    </source>
</evidence>
<gene>
    <name evidence="2" type="primary">ygjV_2</name>
    <name evidence="2" type="ORF">VTH8203_03262</name>
</gene>
<dbReference type="InterPro" id="IPR026267">
    <property type="entry name" value="YgjV"/>
</dbReference>
<keyword evidence="1" id="KW-0812">Transmembrane</keyword>
<dbReference type="RefSeq" id="WP_370739245.1">
    <property type="nucleotide sequence ID" value="NZ_JBHSII010000011.1"/>
</dbReference>
<organism evidence="2 3">
    <name type="scientific">Vibrio thalassae</name>
    <dbReference type="NCBI Taxonomy" id="1243014"/>
    <lineage>
        <taxon>Bacteria</taxon>
        <taxon>Pseudomonadati</taxon>
        <taxon>Pseudomonadota</taxon>
        <taxon>Gammaproteobacteria</taxon>
        <taxon>Vibrionales</taxon>
        <taxon>Vibrionaceae</taxon>
        <taxon>Vibrio</taxon>
    </lineage>
</organism>
<dbReference type="AlphaFoldDB" id="A0A240ELX0"/>
<feature type="transmembrane region" description="Helical" evidence="1">
    <location>
        <begin position="135"/>
        <end position="158"/>
    </location>
</feature>
<keyword evidence="1" id="KW-0472">Membrane</keyword>
<dbReference type="Pfam" id="PF10688">
    <property type="entry name" value="Imp-YgjV"/>
    <property type="match status" value="1"/>
</dbReference>
<keyword evidence="1" id="KW-1133">Transmembrane helix</keyword>
<accession>A0A240ELX0</accession>
<dbReference type="InterPro" id="IPR019629">
    <property type="entry name" value="Uncharacterised_HI1736/YgjV"/>
</dbReference>